<evidence type="ECO:0000256" key="3">
    <source>
        <dbReference type="ARBA" id="ARBA00023163"/>
    </source>
</evidence>
<dbReference type="Proteomes" id="UP000830583">
    <property type="component" value="Chromosome"/>
</dbReference>
<dbReference type="EMBL" id="CP096205">
    <property type="protein sequence ID" value="UPQ80375.1"/>
    <property type="molecule type" value="Genomic_DNA"/>
</dbReference>
<dbReference type="InterPro" id="IPR036388">
    <property type="entry name" value="WH-like_DNA-bd_sf"/>
</dbReference>
<dbReference type="Pfam" id="PF00196">
    <property type="entry name" value="GerE"/>
    <property type="match status" value="1"/>
</dbReference>
<keyword evidence="1" id="KW-0805">Transcription regulation</keyword>
<dbReference type="SUPFAM" id="SSF52172">
    <property type="entry name" value="CheY-like"/>
    <property type="match status" value="1"/>
</dbReference>
<keyword evidence="2" id="KW-0238">DNA-binding</keyword>
<proteinExistence type="predicted"/>
<dbReference type="Gene3D" id="3.40.50.2300">
    <property type="match status" value="1"/>
</dbReference>
<evidence type="ECO:0000256" key="4">
    <source>
        <dbReference type="PROSITE-ProRule" id="PRU00169"/>
    </source>
</evidence>
<dbReference type="PANTHER" id="PTHR43214:SF41">
    <property type="entry name" value="NITRATE_NITRITE RESPONSE REGULATOR PROTEIN NARP"/>
    <property type="match status" value="1"/>
</dbReference>
<protein>
    <submittedName>
        <fullName evidence="6">Response regulator transcription factor</fullName>
    </submittedName>
</protein>
<dbReference type="Gene3D" id="1.10.10.10">
    <property type="entry name" value="Winged helix-like DNA-binding domain superfamily/Winged helix DNA-binding domain"/>
    <property type="match status" value="1"/>
</dbReference>
<feature type="domain" description="Response regulatory" evidence="5">
    <location>
        <begin position="4"/>
        <end position="132"/>
    </location>
</feature>
<evidence type="ECO:0000259" key="5">
    <source>
        <dbReference type="PROSITE" id="PS50110"/>
    </source>
</evidence>
<keyword evidence="4" id="KW-0597">Phosphoprotein</keyword>
<dbReference type="SMART" id="SM00421">
    <property type="entry name" value="HTH_LUXR"/>
    <property type="match status" value="1"/>
</dbReference>
<dbReference type="RefSeq" id="WP_248436269.1">
    <property type="nucleotide sequence ID" value="NZ_CP096205.1"/>
</dbReference>
<evidence type="ECO:0000313" key="6">
    <source>
        <dbReference type="EMBL" id="UPQ80375.1"/>
    </source>
</evidence>
<keyword evidence="3" id="KW-0804">Transcription</keyword>
<evidence type="ECO:0000256" key="2">
    <source>
        <dbReference type="ARBA" id="ARBA00023125"/>
    </source>
</evidence>
<sequence length="219" mass="25203">MKVRLFMLDDHQAMLEGYKAILSMNQNFVLETTDAHSCEQAYNIITQPEKFGTFDFAFLDYSVPVFEAQQLYSGEDVALLVRKHHPSTKIMVLTSHYDGIRLFELIKKVQPEGLLVKSDFKPQDLNKAIEVIQKGENYYSETVINNLKEKLLSHGLLDSIDRKIIQLIAEGYQIKTIAEKLNLSQDTIKKRKSKIKDLLGIEKGNDEDLLLECRRLNLI</sequence>
<dbReference type="InterPro" id="IPR016032">
    <property type="entry name" value="Sig_transdc_resp-reg_C-effctor"/>
</dbReference>
<dbReference type="PANTHER" id="PTHR43214">
    <property type="entry name" value="TWO-COMPONENT RESPONSE REGULATOR"/>
    <property type="match status" value="1"/>
</dbReference>
<keyword evidence="7" id="KW-1185">Reference proteome</keyword>
<feature type="modified residue" description="4-aspartylphosphate" evidence="4">
    <location>
        <position position="60"/>
    </location>
</feature>
<evidence type="ECO:0000256" key="1">
    <source>
        <dbReference type="ARBA" id="ARBA00023015"/>
    </source>
</evidence>
<dbReference type="SUPFAM" id="SSF46894">
    <property type="entry name" value="C-terminal effector domain of the bipartite response regulators"/>
    <property type="match status" value="1"/>
</dbReference>
<reference evidence="6" key="1">
    <citation type="submission" date="2022-04" db="EMBL/GenBank/DDBJ databases">
        <title>Consumption of N2O by Flavobacterium azooxidireducens sp. nov. isolated from Decomposing Leaf Litter of Phragmites australis (Cav.).</title>
        <authorList>
            <person name="Behrendt U."/>
            <person name="Spanner T."/>
            <person name="Augustin J."/>
            <person name="Horn M.A."/>
            <person name="Kolb S."/>
            <person name="Ulrich A."/>
        </authorList>
    </citation>
    <scope>NUCLEOTIDE SEQUENCE</scope>
    <source>
        <strain evidence="6">IGB 4-14</strain>
    </source>
</reference>
<name>A0ABY4KHS4_9FLAO</name>
<dbReference type="InterPro" id="IPR039420">
    <property type="entry name" value="WalR-like"/>
</dbReference>
<accession>A0ABY4KHS4</accession>
<dbReference type="PROSITE" id="PS50110">
    <property type="entry name" value="RESPONSE_REGULATORY"/>
    <property type="match status" value="1"/>
</dbReference>
<dbReference type="InterPro" id="IPR011006">
    <property type="entry name" value="CheY-like_superfamily"/>
</dbReference>
<dbReference type="InterPro" id="IPR000792">
    <property type="entry name" value="Tscrpt_reg_LuxR_C"/>
</dbReference>
<evidence type="ECO:0000313" key="7">
    <source>
        <dbReference type="Proteomes" id="UP000830583"/>
    </source>
</evidence>
<organism evidence="6 7">
    <name type="scientific">Flavobacterium azooxidireducens</name>
    <dbReference type="NCBI Taxonomy" id="1871076"/>
    <lineage>
        <taxon>Bacteria</taxon>
        <taxon>Pseudomonadati</taxon>
        <taxon>Bacteroidota</taxon>
        <taxon>Flavobacteriia</taxon>
        <taxon>Flavobacteriales</taxon>
        <taxon>Flavobacteriaceae</taxon>
        <taxon>Flavobacterium</taxon>
    </lineage>
</organism>
<gene>
    <name evidence="6" type="ORF">M0M57_05930</name>
</gene>
<dbReference type="InterPro" id="IPR001789">
    <property type="entry name" value="Sig_transdc_resp-reg_receiver"/>
</dbReference>